<feature type="transmembrane region" description="Helical" evidence="6">
    <location>
        <begin position="458"/>
        <end position="477"/>
    </location>
</feature>
<evidence type="ECO:0000313" key="8">
    <source>
        <dbReference type="Proteomes" id="UP001165121"/>
    </source>
</evidence>
<feature type="transmembrane region" description="Helical" evidence="6">
    <location>
        <begin position="197"/>
        <end position="214"/>
    </location>
</feature>
<dbReference type="GO" id="GO:0042910">
    <property type="term" value="F:xenobiotic transmembrane transporter activity"/>
    <property type="evidence" value="ECO:0007669"/>
    <property type="project" value="InterPro"/>
</dbReference>
<name>A0A9W6Y6X3_9STRA</name>
<keyword evidence="8" id="KW-1185">Reference proteome</keyword>
<dbReference type="NCBIfam" id="TIGR00797">
    <property type="entry name" value="matE"/>
    <property type="match status" value="1"/>
</dbReference>
<keyword evidence="5 6" id="KW-0472">Membrane</keyword>
<evidence type="ECO:0000256" key="3">
    <source>
        <dbReference type="ARBA" id="ARBA00022692"/>
    </source>
</evidence>
<reference evidence="7" key="1">
    <citation type="submission" date="2023-04" db="EMBL/GenBank/DDBJ databases">
        <title>Phytophthora fragariaefolia NBRC 109709.</title>
        <authorList>
            <person name="Ichikawa N."/>
            <person name="Sato H."/>
            <person name="Tonouchi N."/>
        </authorList>
    </citation>
    <scope>NUCLEOTIDE SEQUENCE</scope>
    <source>
        <strain evidence="7">NBRC 109709</strain>
    </source>
</reference>
<dbReference type="CDD" id="cd13132">
    <property type="entry name" value="MATE_eukaryotic"/>
    <property type="match status" value="1"/>
</dbReference>
<protein>
    <submittedName>
        <fullName evidence="7">Unnamed protein product</fullName>
    </submittedName>
</protein>
<dbReference type="PANTHER" id="PTHR11206">
    <property type="entry name" value="MULTIDRUG RESISTANCE PROTEIN"/>
    <property type="match status" value="1"/>
</dbReference>
<evidence type="ECO:0000256" key="6">
    <source>
        <dbReference type="SAM" id="Phobius"/>
    </source>
</evidence>
<evidence type="ECO:0000256" key="5">
    <source>
        <dbReference type="ARBA" id="ARBA00023136"/>
    </source>
</evidence>
<dbReference type="GO" id="GO:1990961">
    <property type="term" value="P:xenobiotic detoxification by transmembrane export across the plasma membrane"/>
    <property type="evidence" value="ECO:0007669"/>
    <property type="project" value="InterPro"/>
</dbReference>
<feature type="transmembrane region" description="Helical" evidence="6">
    <location>
        <begin position="341"/>
        <end position="362"/>
    </location>
</feature>
<gene>
    <name evidence="7" type="ORF">Pfra01_002244000</name>
</gene>
<dbReference type="GO" id="GO:0016020">
    <property type="term" value="C:membrane"/>
    <property type="evidence" value="ECO:0007669"/>
    <property type="project" value="UniProtKB-SubCell"/>
</dbReference>
<feature type="transmembrane region" description="Helical" evidence="6">
    <location>
        <begin position="289"/>
        <end position="310"/>
    </location>
</feature>
<evidence type="ECO:0000313" key="7">
    <source>
        <dbReference type="EMBL" id="GMF54043.1"/>
    </source>
</evidence>
<dbReference type="OrthoDB" id="2126698at2759"/>
<feature type="transmembrane region" description="Helical" evidence="6">
    <location>
        <begin position="152"/>
        <end position="177"/>
    </location>
</feature>
<comment type="similarity">
    <text evidence="2">Belongs to the multi antimicrobial extrusion (MATE) (TC 2.A.66.1) family.</text>
</comment>
<feature type="transmembrane region" description="Helical" evidence="6">
    <location>
        <begin position="257"/>
        <end position="277"/>
    </location>
</feature>
<keyword evidence="4 6" id="KW-1133">Transmembrane helix</keyword>
<evidence type="ECO:0000256" key="1">
    <source>
        <dbReference type="ARBA" id="ARBA00004141"/>
    </source>
</evidence>
<comment type="subcellular location">
    <subcellularLocation>
        <location evidence="1">Membrane</location>
        <topology evidence="1">Multi-pass membrane protein</topology>
    </subcellularLocation>
</comment>
<feature type="transmembrane region" description="Helical" evidence="6">
    <location>
        <begin position="226"/>
        <end position="245"/>
    </location>
</feature>
<dbReference type="InterPro" id="IPR002528">
    <property type="entry name" value="MATE_fam"/>
</dbReference>
<dbReference type="Proteomes" id="UP001165121">
    <property type="component" value="Unassembled WGS sequence"/>
</dbReference>
<accession>A0A9W6Y6X3</accession>
<dbReference type="Pfam" id="PF01554">
    <property type="entry name" value="MatE"/>
    <property type="match status" value="2"/>
</dbReference>
<organism evidence="7 8">
    <name type="scientific">Phytophthora fragariaefolia</name>
    <dbReference type="NCBI Taxonomy" id="1490495"/>
    <lineage>
        <taxon>Eukaryota</taxon>
        <taxon>Sar</taxon>
        <taxon>Stramenopiles</taxon>
        <taxon>Oomycota</taxon>
        <taxon>Peronosporomycetes</taxon>
        <taxon>Peronosporales</taxon>
        <taxon>Peronosporaceae</taxon>
        <taxon>Phytophthora</taxon>
    </lineage>
</organism>
<keyword evidence="3 6" id="KW-0812">Transmembrane</keyword>
<feature type="transmembrane region" description="Helical" evidence="6">
    <location>
        <begin position="483"/>
        <end position="501"/>
    </location>
</feature>
<sequence length="520" mass="57595">MVSPMALEPVSPDESRPLLPQQNQHEMLVVIADCHELKPQEPEPNSAEELQTLLKLVWGDHGTRVPARTHVHRAGHMDSPYTQQYVDAATLSTMVITIIAVHWNCRLAVDSNCLLLSRQFMNVTYYSVCFGLSSALDTLCSQAYGARRYDKIGIYFQAGVLVLAAAFGPIFVLNWYTEKLMVLMGQDPEVSRLAQSFSRWMLLGMPFVVLYELVRKALQAQNIMKPLLTIATIGNVVNVVAGYVLTYHTPMGFEGIALSRSLGNITLPLLLIPYFYYYPHHLTQWWGGWNLKEALAHVGLFLRLGVPGLLMMTMEWVAFELLTLMAGVLPNAVVSMSAHSVLVNINSIIYMIFAGLAVAVNIRVGNCLGANMPQQAKSSCTVALTLTLAVSLSFIAFLYATRWTLPSLLLNDQESIFRAAGALAVWAPFEILDGQNTVLQGVFRGAGKQNVGATINAVAYYVFGTPLAALLGFYWAFDVEGLWVGFGLGILVSASWLYYLLFEHWTWDDLADEAQKRTAV</sequence>
<dbReference type="GO" id="GO:0015297">
    <property type="term" value="F:antiporter activity"/>
    <property type="evidence" value="ECO:0007669"/>
    <property type="project" value="InterPro"/>
</dbReference>
<proteinExistence type="inferred from homology"/>
<evidence type="ECO:0000256" key="4">
    <source>
        <dbReference type="ARBA" id="ARBA00022989"/>
    </source>
</evidence>
<dbReference type="EMBL" id="BSXT01003441">
    <property type="protein sequence ID" value="GMF54043.1"/>
    <property type="molecule type" value="Genomic_DNA"/>
</dbReference>
<dbReference type="AlphaFoldDB" id="A0A9W6Y6X3"/>
<dbReference type="InterPro" id="IPR045069">
    <property type="entry name" value="MATE_euk"/>
</dbReference>
<comment type="caution">
    <text evidence="7">The sequence shown here is derived from an EMBL/GenBank/DDBJ whole genome shotgun (WGS) entry which is preliminary data.</text>
</comment>
<feature type="transmembrane region" description="Helical" evidence="6">
    <location>
        <begin position="382"/>
        <end position="400"/>
    </location>
</feature>
<evidence type="ECO:0000256" key="2">
    <source>
        <dbReference type="ARBA" id="ARBA00010199"/>
    </source>
</evidence>